<evidence type="ECO:0000256" key="1">
    <source>
        <dbReference type="ARBA" id="ARBA00004196"/>
    </source>
</evidence>
<proteinExistence type="predicted"/>
<dbReference type="EMBL" id="JAUSTQ010000002">
    <property type="protein sequence ID" value="MDQ0158519.1"/>
    <property type="molecule type" value="Genomic_DNA"/>
</dbReference>
<protein>
    <submittedName>
        <fullName evidence="7">Peroxiredoxin</fullName>
    </submittedName>
</protein>
<dbReference type="PANTHER" id="PTHR42852:SF6">
    <property type="entry name" value="THIOL:DISULFIDE INTERCHANGE PROTEIN DSBE"/>
    <property type="match status" value="1"/>
</dbReference>
<feature type="domain" description="Thioredoxin" evidence="6">
    <location>
        <begin position="37"/>
        <end position="177"/>
    </location>
</feature>
<keyword evidence="4" id="KW-1015">Disulfide bond</keyword>
<dbReference type="SUPFAM" id="SSF52833">
    <property type="entry name" value="Thioredoxin-like"/>
    <property type="match status" value="1"/>
</dbReference>
<evidence type="ECO:0000256" key="4">
    <source>
        <dbReference type="ARBA" id="ARBA00023157"/>
    </source>
</evidence>
<dbReference type="InterPro" id="IPR013766">
    <property type="entry name" value="Thioredoxin_domain"/>
</dbReference>
<dbReference type="InterPro" id="IPR036249">
    <property type="entry name" value="Thioredoxin-like_sf"/>
</dbReference>
<reference evidence="7 8" key="1">
    <citation type="submission" date="2023-07" db="EMBL/GenBank/DDBJ databases">
        <title>Genomic Encyclopedia of Type Strains, Phase IV (KMG-IV): sequencing the most valuable type-strain genomes for metagenomic binning, comparative biology and taxonomic classification.</title>
        <authorList>
            <person name="Goeker M."/>
        </authorList>
    </citation>
    <scope>NUCLEOTIDE SEQUENCE [LARGE SCALE GENOMIC DNA]</scope>
    <source>
        <strain evidence="7 8">DSM 16460</strain>
    </source>
</reference>
<dbReference type="CDD" id="cd02966">
    <property type="entry name" value="TlpA_like_family"/>
    <property type="match status" value="1"/>
</dbReference>
<keyword evidence="5" id="KW-0676">Redox-active center</keyword>
<evidence type="ECO:0000256" key="5">
    <source>
        <dbReference type="ARBA" id="ARBA00023284"/>
    </source>
</evidence>
<dbReference type="Pfam" id="PF00578">
    <property type="entry name" value="AhpC-TSA"/>
    <property type="match status" value="1"/>
</dbReference>
<dbReference type="PANTHER" id="PTHR42852">
    <property type="entry name" value="THIOL:DISULFIDE INTERCHANGE PROTEIN DSBE"/>
    <property type="match status" value="1"/>
</dbReference>
<dbReference type="NCBIfam" id="NF002854">
    <property type="entry name" value="PRK03147.1"/>
    <property type="match status" value="1"/>
</dbReference>
<comment type="caution">
    <text evidence="7">The sequence shown here is derived from an EMBL/GenBank/DDBJ whole genome shotgun (WGS) entry which is preliminary data.</text>
</comment>
<dbReference type="Proteomes" id="UP001224359">
    <property type="component" value="Unassembled WGS sequence"/>
</dbReference>
<keyword evidence="8" id="KW-1185">Reference proteome</keyword>
<evidence type="ECO:0000256" key="2">
    <source>
        <dbReference type="ARBA" id="ARBA00022748"/>
    </source>
</evidence>
<dbReference type="RefSeq" id="WP_306974295.1">
    <property type="nucleotide sequence ID" value="NZ_JAUSTQ010000002.1"/>
</dbReference>
<sequence length="180" mass="20639">MNKKKKRLIFRSVVLTLLVGTLVFVLIVNANSERPDLEKGVEAPNFKLDRLDKSGETIELKELRGQGVMVNFWATYCEPCKKEMPYMDQLYQDYKDQGIEIVAVSVDRNESVINNFYNSLDLSFPSTIDRQETVMDVYEVTNLPASFFINPDGTIERIVRGPVTLESLEGYFQEILPEKS</sequence>
<dbReference type="PROSITE" id="PS00194">
    <property type="entry name" value="THIOREDOXIN_1"/>
    <property type="match status" value="1"/>
</dbReference>
<evidence type="ECO:0000256" key="3">
    <source>
        <dbReference type="ARBA" id="ARBA00022968"/>
    </source>
</evidence>
<dbReference type="Gene3D" id="3.40.30.10">
    <property type="entry name" value="Glutaredoxin"/>
    <property type="match status" value="1"/>
</dbReference>
<comment type="subcellular location">
    <subcellularLocation>
        <location evidence="1">Cell envelope</location>
    </subcellularLocation>
</comment>
<evidence type="ECO:0000313" key="8">
    <source>
        <dbReference type="Proteomes" id="UP001224359"/>
    </source>
</evidence>
<gene>
    <name evidence="7" type="ORF">J2S77_000475</name>
</gene>
<keyword evidence="2" id="KW-0201">Cytochrome c-type biogenesis</keyword>
<dbReference type="InterPro" id="IPR000866">
    <property type="entry name" value="AhpC/TSA"/>
</dbReference>
<name>A0ABT9VC75_9BACI</name>
<dbReference type="InterPro" id="IPR017937">
    <property type="entry name" value="Thioredoxin_CS"/>
</dbReference>
<dbReference type="InterPro" id="IPR050553">
    <property type="entry name" value="Thioredoxin_ResA/DsbE_sf"/>
</dbReference>
<evidence type="ECO:0000259" key="6">
    <source>
        <dbReference type="PROSITE" id="PS51352"/>
    </source>
</evidence>
<dbReference type="PROSITE" id="PS51352">
    <property type="entry name" value="THIOREDOXIN_2"/>
    <property type="match status" value="1"/>
</dbReference>
<organism evidence="7 8">
    <name type="scientific">Alkalibacillus salilacus</name>
    <dbReference type="NCBI Taxonomy" id="284582"/>
    <lineage>
        <taxon>Bacteria</taxon>
        <taxon>Bacillati</taxon>
        <taxon>Bacillota</taxon>
        <taxon>Bacilli</taxon>
        <taxon>Bacillales</taxon>
        <taxon>Bacillaceae</taxon>
        <taxon>Alkalibacillus</taxon>
    </lineage>
</organism>
<keyword evidence="3" id="KW-0812">Transmembrane</keyword>
<accession>A0ABT9VC75</accession>
<keyword evidence="3" id="KW-0735">Signal-anchor</keyword>
<evidence type="ECO:0000313" key="7">
    <source>
        <dbReference type="EMBL" id="MDQ0158519.1"/>
    </source>
</evidence>